<accession>A0A3P1BM70</accession>
<dbReference type="OrthoDB" id="1452822at2"/>
<dbReference type="PANTHER" id="PTHR30273">
    <property type="entry name" value="PERIPLASMIC SIGNAL SENSOR AND SIGMA FACTOR ACTIVATOR FECR-RELATED"/>
    <property type="match status" value="1"/>
</dbReference>
<name>A0A3P1BM70_9BACT</name>
<dbReference type="PIRSF" id="PIRSF018266">
    <property type="entry name" value="FecR"/>
    <property type="match status" value="1"/>
</dbReference>
<dbReference type="GO" id="GO:0016989">
    <property type="term" value="F:sigma factor antagonist activity"/>
    <property type="evidence" value="ECO:0007669"/>
    <property type="project" value="TreeGrafter"/>
</dbReference>
<keyword evidence="1" id="KW-1133">Transmembrane helix</keyword>
<dbReference type="Pfam" id="PF04773">
    <property type="entry name" value="FecR"/>
    <property type="match status" value="1"/>
</dbReference>
<feature type="domain" description="Protein FecR C-terminal" evidence="3">
    <location>
        <begin position="307"/>
        <end position="374"/>
    </location>
</feature>
<evidence type="ECO:0000313" key="4">
    <source>
        <dbReference type="EMBL" id="RRB02151.1"/>
    </source>
</evidence>
<feature type="transmembrane region" description="Helical" evidence="1">
    <location>
        <begin position="125"/>
        <end position="145"/>
    </location>
</feature>
<comment type="caution">
    <text evidence="4">The sequence shown here is derived from an EMBL/GenBank/DDBJ whole genome shotgun (WGS) entry which is preliminary data.</text>
</comment>
<organism evidence="4 5">
    <name type="scientific">Larkinella rosea</name>
    <dbReference type="NCBI Taxonomy" id="2025312"/>
    <lineage>
        <taxon>Bacteria</taxon>
        <taxon>Pseudomonadati</taxon>
        <taxon>Bacteroidota</taxon>
        <taxon>Cytophagia</taxon>
        <taxon>Cytophagales</taxon>
        <taxon>Spirosomataceae</taxon>
        <taxon>Larkinella</taxon>
    </lineage>
</organism>
<dbReference type="Pfam" id="PF16344">
    <property type="entry name" value="FecR_C"/>
    <property type="match status" value="1"/>
</dbReference>
<evidence type="ECO:0000313" key="5">
    <source>
        <dbReference type="Proteomes" id="UP000271925"/>
    </source>
</evidence>
<evidence type="ECO:0000259" key="3">
    <source>
        <dbReference type="Pfam" id="PF16344"/>
    </source>
</evidence>
<keyword evidence="5" id="KW-1185">Reference proteome</keyword>
<feature type="domain" description="FecR protein" evidence="2">
    <location>
        <begin position="164"/>
        <end position="256"/>
    </location>
</feature>
<dbReference type="EMBL" id="RQJO01000009">
    <property type="protein sequence ID" value="RRB02151.1"/>
    <property type="molecule type" value="Genomic_DNA"/>
</dbReference>
<protein>
    <submittedName>
        <fullName evidence="4">DUF4974 domain-containing protein</fullName>
    </submittedName>
</protein>
<dbReference type="InterPro" id="IPR006860">
    <property type="entry name" value="FecR"/>
</dbReference>
<gene>
    <name evidence="4" type="ORF">EHT25_16850</name>
</gene>
<proteinExistence type="predicted"/>
<evidence type="ECO:0000259" key="2">
    <source>
        <dbReference type="Pfam" id="PF04773"/>
    </source>
</evidence>
<dbReference type="AlphaFoldDB" id="A0A3P1BM70"/>
<keyword evidence="1" id="KW-0812">Transmembrane</keyword>
<reference evidence="4 5" key="1">
    <citation type="submission" date="2018-11" db="EMBL/GenBank/DDBJ databases">
        <authorList>
            <person name="Zhou Z."/>
            <person name="Wang G."/>
        </authorList>
    </citation>
    <scope>NUCLEOTIDE SEQUENCE [LARGE SCALE GENOMIC DNA]</scope>
    <source>
        <strain evidence="4 5">KCTC52004</strain>
    </source>
</reference>
<dbReference type="InterPro" id="IPR012373">
    <property type="entry name" value="Ferrdict_sens_TM"/>
</dbReference>
<keyword evidence="1" id="KW-0472">Membrane</keyword>
<dbReference type="InterPro" id="IPR032508">
    <property type="entry name" value="FecR_C"/>
</dbReference>
<dbReference type="Gene3D" id="2.60.120.1440">
    <property type="match status" value="1"/>
</dbReference>
<dbReference type="Proteomes" id="UP000271925">
    <property type="component" value="Unassembled WGS sequence"/>
</dbReference>
<dbReference type="Gene3D" id="3.55.50.30">
    <property type="match status" value="1"/>
</dbReference>
<evidence type="ECO:0000256" key="1">
    <source>
        <dbReference type="SAM" id="Phobius"/>
    </source>
</evidence>
<dbReference type="PANTHER" id="PTHR30273:SF2">
    <property type="entry name" value="PROTEIN FECR"/>
    <property type="match status" value="1"/>
</dbReference>
<sequence length="383" mass="42788">MLTASILSFQIAFVINFLQIPPGLPGFRASYLQRGHQMGSRPIEPMSKNAISPELLKKYLEGNCNAEEVEQVEQWYAALNAGDANPREFDQNRHLKKVQEIVNLKTGAEMQPELPDNVRYFVPGFWRYVAAAILLIVSGLGFYFYRHTAKPAQELAAQATSIVNTQKQVIRHQLPDGSKVWLNPNAAIRYADNAFSETSRTVSIEGEAFFEVTKDPARPFFVKSNSLLVKVLGTSFNVKSNSDQSRYEVSVVTGKVSVSAPDGQGQEKSVLLLPRQQAVFEVSSGLLTSTELSNSRERVDPWQPISLTFEDEKLSEIAVRLQKKYGIKIKLANPNLANCRLKATFDHNRLAEILEITTQMVEATYEMRGDSIVIDGEGCRNAE</sequence>